<dbReference type="GeneID" id="110980534"/>
<dbReference type="InterPro" id="IPR000719">
    <property type="entry name" value="Prot_kinase_dom"/>
</dbReference>
<evidence type="ECO:0000256" key="1">
    <source>
        <dbReference type="ARBA" id="ARBA00022527"/>
    </source>
</evidence>
<sequence>MAVAGSALKRERFSESAFGIPLKTSTFSCIQPPVLHQVCYMTGGLTKLYQTIKANKDCIPDQESHYFTDEDGTFNPTEQVPLLAKRYQFIRILGKGCSATLIQAVDTFRPGNYQVAIKVLNQEYYALGYQESNNIEGLNRGDPQDFSGAVRLLNTFSFSGHFCLVFELLHPKPLHHYFKKIPTGSKKLQLVRKIALQLLQVLGFLRQENVIHADLKPENILCRTGDLSSGVKVIDFGNAIHCVYDELSLYYDDFELQTLLYRAPEVVYGLPFGPEIDMWSLGCILVELYLGEPLFFAVTKEELLQKMIAVLGPLPVQIFQRGKFYSEFEHFIGKPQTKLETQSKLFRRLGELHDYNFGSFILSILQYNPSERISVSDAFLHPFLAPEVAARFLLPPSSNACPSTYKKFNIPASVYTLSPVISSEVATDHLKSVDLLRRGTTSIQAEPIQIRRPKRAVAEVAPFAPKDTQTLHNDLDKVATVAFSNSSATKVASQSHGQYAVEPSLQECIGKQEQPEWCNPSVGLDMKATNQERFGCSSNNKLFGSKSNSIAFTNSRDLQTVLENSPTVEKRYKDGNVNNKTGIELGKINVTVQPSLTSDQKLKDPLVLSNVMSNSPSSKKEIGTLVSHIEKTIKAECQQLEGLTHMPEEARFKHLKEMKMEALKEDLEKSLEPKPESSMWYQLLYHDTENSKTELMDITEPSQNTNHHRTLTKTKAMVLSTSSNPQDVVSDSLNLLTPINYSQSPECSTQELKKDVDEATVHQISKILKRQSQDLSPRNTTLKSEKVSASLGSKKKSPKQDILLAKKSKQQTETTLLSEPMLNASIKNHEIPRHTEISKSCLDEPNLSKDVTINTTTTERKATMDFNPSKSLKLSQRPTFKLNPLSRIRRSKARAQERIKARHDFISQEPFHWWELNSGTQSKEDNHDAAEVIWQRDGNDKGHRAESKEVLPIKLVKDCQPSCQITTSLSCFNIPQKLESKTLSRNTKELKHSKGKLITKDTWKFKNPARSRGGVPQTSLQSQKLKKTLSDADLKSKRVKQNLGNPCSGKLHHHREIKIISQVQDPAEKPRMLQKKKSGVTRNIIPSPAKSGSNHHTDTSEHEVKPKHDVSKSGHSPDKGEISRSKESRRSGVRKKRKLEHPLSNYEDATLTRNVPIKSSPLENASVRITPTIQADSLVEVKNIRPKDDRSGTCQEEQSHQKLNLNPGNESEKDANGPASSSPSNSEEDDEVLLL</sequence>
<keyword evidence="9" id="KW-1185">Reference proteome</keyword>
<feature type="region of interest" description="Disordered" evidence="7">
    <location>
        <begin position="770"/>
        <end position="814"/>
    </location>
</feature>
<feature type="compositionally biased region" description="Low complexity" evidence="7">
    <location>
        <begin position="1216"/>
        <end position="1225"/>
    </location>
</feature>
<dbReference type="PROSITE" id="PS00108">
    <property type="entry name" value="PROTEIN_KINASE_ST"/>
    <property type="match status" value="1"/>
</dbReference>
<organism evidence="9 10">
    <name type="scientific">Acanthaster planci</name>
    <name type="common">Crown-of-thorns starfish</name>
    <dbReference type="NCBI Taxonomy" id="133434"/>
    <lineage>
        <taxon>Eukaryota</taxon>
        <taxon>Metazoa</taxon>
        <taxon>Echinodermata</taxon>
        <taxon>Eleutherozoa</taxon>
        <taxon>Asterozoa</taxon>
        <taxon>Asteroidea</taxon>
        <taxon>Valvatacea</taxon>
        <taxon>Valvatida</taxon>
        <taxon>Acanthasteridae</taxon>
        <taxon>Acanthaster</taxon>
    </lineage>
</organism>
<evidence type="ECO:0000256" key="7">
    <source>
        <dbReference type="SAM" id="MobiDB-lite"/>
    </source>
</evidence>
<keyword evidence="4" id="KW-0418">Kinase</keyword>
<dbReference type="PANTHER" id="PTHR24058">
    <property type="entry name" value="DUAL SPECIFICITY PROTEIN KINASE"/>
    <property type="match status" value="1"/>
</dbReference>
<keyword evidence="5 6" id="KW-0067">ATP-binding</keyword>
<evidence type="ECO:0000259" key="8">
    <source>
        <dbReference type="PROSITE" id="PS50011"/>
    </source>
</evidence>
<feature type="compositionally biased region" description="Polar residues" evidence="7">
    <location>
        <begin position="773"/>
        <end position="782"/>
    </location>
</feature>
<accession>A0A8B7YK66</accession>
<feature type="domain" description="Protein kinase" evidence="8">
    <location>
        <begin position="87"/>
        <end position="384"/>
    </location>
</feature>
<dbReference type="GO" id="GO:0005524">
    <property type="term" value="F:ATP binding"/>
    <property type="evidence" value="ECO:0007669"/>
    <property type="project" value="UniProtKB-UniRule"/>
</dbReference>
<dbReference type="Gene3D" id="3.30.200.20">
    <property type="entry name" value="Phosphorylase Kinase, domain 1"/>
    <property type="match status" value="1"/>
</dbReference>
<keyword evidence="3 6" id="KW-0547">Nucleotide-binding</keyword>
<dbReference type="AlphaFoldDB" id="A0A8B7YK66"/>
<evidence type="ECO:0000256" key="2">
    <source>
        <dbReference type="ARBA" id="ARBA00022679"/>
    </source>
</evidence>
<dbReference type="InterPro" id="IPR050494">
    <property type="entry name" value="Ser_Thr_dual-spec_kinase"/>
</dbReference>
<feature type="region of interest" description="Disordered" evidence="7">
    <location>
        <begin position="1006"/>
        <end position="1147"/>
    </location>
</feature>
<dbReference type="InterPro" id="IPR011009">
    <property type="entry name" value="Kinase-like_dom_sf"/>
</dbReference>
<name>A0A8B7YK66_ACAPL</name>
<evidence type="ECO:0000256" key="4">
    <source>
        <dbReference type="ARBA" id="ARBA00022777"/>
    </source>
</evidence>
<feature type="compositionally biased region" description="Basic and acidic residues" evidence="7">
    <location>
        <begin position="1095"/>
        <end position="1130"/>
    </location>
</feature>
<evidence type="ECO:0000256" key="5">
    <source>
        <dbReference type="ARBA" id="ARBA00022840"/>
    </source>
</evidence>
<dbReference type="Gene3D" id="1.10.510.10">
    <property type="entry name" value="Transferase(Phosphotransferase) domain 1"/>
    <property type="match status" value="1"/>
</dbReference>
<dbReference type="Pfam" id="PF00069">
    <property type="entry name" value="Pkinase"/>
    <property type="match status" value="1"/>
</dbReference>
<feature type="region of interest" description="Disordered" evidence="7">
    <location>
        <begin position="1180"/>
        <end position="1235"/>
    </location>
</feature>
<gene>
    <name evidence="10" type="primary">LOC110980534</name>
</gene>
<dbReference type="GO" id="GO:0004674">
    <property type="term" value="F:protein serine/threonine kinase activity"/>
    <property type="evidence" value="ECO:0007669"/>
    <property type="project" value="UniProtKB-KW"/>
</dbReference>
<evidence type="ECO:0000256" key="3">
    <source>
        <dbReference type="ARBA" id="ARBA00022741"/>
    </source>
</evidence>
<feature type="binding site" evidence="6">
    <location>
        <position position="118"/>
    </location>
    <ligand>
        <name>ATP</name>
        <dbReference type="ChEBI" id="CHEBI:30616"/>
    </ligand>
</feature>
<protein>
    <submittedName>
        <fullName evidence="10">Uncharacterized protein LOC110980534 isoform X1</fullName>
    </submittedName>
</protein>
<dbReference type="PROSITE" id="PS00107">
    <property type="entry name" value="PROTEIN_KINASE_ATP"/>
    <property type="match status" value="1"/>
</dbReference>
<evidence type="ECO:0000313" key="9">
    <source>
        <dbReference type="Proteomes" id="UP000694845"/>
    </source>
</evidence>
<dbReference type="Proteomes" id="UP000694845">
    <property type="component" value="Unplaced"/>
</dbReference>
<reference evidence="10" key="1">
    <citation type="submission" date="2025-08" db="UniProtKB">
        <authorList>
            <consortium name="RefSeq"/>
        </authorList>
    </citation>
    <scope>IDENTIFICATION</scope>
</reference>
<dbReference type="KEGG" id="aplc:110980534"/>
<proteinExistence type="predicted"/>
<feature type="compositionally biased region" description="Polar residues" evidence="7">
    <location>
        <begin position="1192"/>
        <end position="1209"/>
    </location>
</feature>
<dbReference type="OMA" id="SKEICIG"/>
<dbReference type="SMART" id="SM00220">
    <property type="entry name" value="S_TKc"/>
    <property type="match status" value="1"/>
</dbReference>
<evidence type="ECO:0000313" key="10">
    <source>
        <dbReference type="RefSeq" id="XP_022093012.1"/>
    </source>
</evidence>
<feature type="compositionally biased region" description="Acidic residues" evidence="7">
    <location>
        <begin position="1226"/>
        <end position="1235"/>
    </location>
</feature>
<feature type="compositionally biased region" description="Basic and acidic residues" evidence="7">
    <location>
        <begin position="1182"/>
        <end position="1191"/>
    </location>
</feature>
<dbReference type="PANTHER" id="PTHR24058:SF130">
    <property type="entry name" value="SERINE_THREONINE PROTEIN KINASES-RELATED"/>
    <property type="match status" value="1"/>
</dbReference>
<dbReference type="PROSITE" id="PS50011">
    <property type="entry name" value="PROTEIN_KINASE_DOM"/>
    <property type="match status" value="1"/>
</dbReference>
<dbReference type="InterPro" id="IPR008271">
    <property type="entry name" value="Ser/Thr_kinase_AS"/>
</dbReference>
<dbReference type="OrthoDB" id="9332038at2759"/>
<keyword evidence="2" id="KW-0808">Transferase</keyword>
<dbReference type="RefSeq" id="XP_022093012.1">
    <property type="nucleotide sequence ID" value="XM_022237320.1"/>
</dbReference>
<evidence type="ECO:0000256" key="6">
    <source>
        <dbReference type="PROSITE-ProRule" id="PRU10141"/>
    </source>
</evidence>
<keyword evidence="1" id="KW-0723">Serine/threonine-protein kinase</keyword>
<dbReference type="InterPro" id="IPR017441">
    <property type="entry name" value="Protein_kinase_ATP_BS"/>
</dbReference>
<dbReference type="SUPFAM" id="SSF56112">
    <property type="entry name" value="Protein kinase-like (PK-like)"/>
    <property type="match status" value="1"/>
</dbReference>